<evidence type="ECO:0000313" key="1">
    <source>
        <dbReference type="EMBL" id="AOT69955.1"/>
    </source>
</evidence>
<gene>
    <name evidence="1" type="ORF">Gferi_10385</name>
</gene>
<evidence type="ECO:0000313" key="2">
    <source>
        <dbReference type="Proteomes" id="UP000095743"/>
    </source>
</evidence>
<sequence>MKEYNLVKEKFKVVFLKFKVLCRERNLPSTYQQKILDSFIEDNYNRLLYEIDAMKKNNADRNIDWDFINNFKNLVQQWQEEFENEYNNKRLRFFLSVQWIKLKTFLKL</sequence>
<dbReference type="AlphaFoldDB" id="A0A1D8GGD6"/>
<accession>A0A1D8GGD6</accession>
<dbReference type="RefSeq" id="WP_069976172.1">
    <property type="nucleotide sequence ID" value="NZ_CP017269.1"/>
</dbReference>
<name>A0A1D8GGD6_9FIRM</name>
<dbReference type="KEGG" id="gfe:Gferi_10385"/>
<protein>
    <submittedName>
        <fullName evidence="1">Uncharacterized protein</fullName>
    </submittedName>
</protein>
<dbReference type="Proteomes" id="UP000095743">
    <property type="component" value="Chromosome"/>
</dbReference>
<organism evidence="1 2">
    <name type="scientific">Geosporobacter ferrireducens</name>
    <dbReference type="NCBI Taxonomy" id="1424294"/>
    <lineage>
        <taxon>Bacteria</taxon>
        <taxon>Bacillati</taxon>
        <taxon>Bacillota</taxon>
        <taxon>Clostridia</taxon>
        <taxon>Peptostreptococcales</taxon>
        <taxon>Thermotaleaceae</taxon>
        <taxon>Geosporobacter</taxon>
    </lineage>
</organism>
<proteinExistence type="predicted"/>
<keyword evidence="2" id="KW-1185">Reference proteome</keyword>
<reference evidence="1 2" key="1">
    <citation type="submission" date="2016-09" db="EMBL/GenBank/DDBJ databases">
        <title>Genomic analysis reveals versatility of anaerobic energy metabolism of Geosporobacter ferrireducens IRF9 of phylum Firmicutes.</title>
        <authorList>
            <person name="Kim S.-J."/>
        </authorList>
    </citation>
    <scope>NUCLEOTIDE SEQUENCE [LARGE SCALE GENOMIC DNA]</scope>
    <source>
        <strain evidence="1 2">IRF9</strain>
    </source>
</reference>
<dbReference type="EMBL" id="CP017269">
    <property type="protein sequence ID" value="AOT69955.1"/>
    <property type="molecule type" value="Genomic_DNA"/>
</dbReference>
<dbReference type="STRING" id="1424294.Gferi_10385"/>